<dbReference type="InterPro" id="IPR001789">
    <property type="entry name" value="Sig_transdc_resp-reg_receiver"/>
</dbReference>
<dbReference type="SUPFAM" id="SSF52172">
    <property type="entry name" value="CheY-like"/>
    <property type="match status" value="1"/>
</dbReference>
<dbReference type="InterPro" id="IPR011006">
    <property type="entry name" value="CheY-like_superfamily"/>
</dbReference>
<dbReference type="InterPro" id="IPR009057">
    <property type="entry name" value="Homeodomain-like_sf"/>
</dbReference>
<dbReference type="Proteomes" id="UP001589838">
    <property type="component" value="Unassembled WGS sequence"/>
</dbReference>
<keyword evidence="3" id="KW-0804">Transcription</keyword>
<evidence type="ECO:0000256" key="2">
    <source>
        <dbReference type="ARBA" id="ARBA00023125"/>
    </source>
</evidence>
<evidence type="ECO:0000256" key="3">
    <source>
        <dbReference type="ARBA" id="ARBA00023163"/>
    </source>
</evidence>
<feature type="domain" description="HTH araC/xylS-type" evidence="5">
    <location>
        <begin position="407"/>
        <end position="506"/>
    </location>
</feature>
<organism evidence="7 8">
    <name type="scientific">Halalkalibacter kiskunsagensis</name>
    <dbReference type="NCBI Taxonomy" id="1548599"/>
    <lineage>
        <taxon>Bacteria</taxon>
        <taxon>Bacillati</taxon>
        <taxon>Bacillota</taxon>
        <taxon>Bacilli</taxon>
        <taxon>Bacillales</taxon>
        <taxon>Bacillaceae</taxon>
        <taxon>Halalkalibacter</taxon>
    </lineage>
</organism>
<gene>
    <name evidence="7" type="ORF">ACFFHM_06355</name>
</gene>
<feature type="domain" description="Response regulatory" evidence="6">
    <location>
        <begin position="20"/>
        <end position="136"/>
    </location>
</feature>
<dbReference type="GO" id="GO:0003677">
    <property type="term" value="F:DNA binding"/>
    <property type="evidence" value="ECO:0007669"/>
    <property type="project" value="UniProtKB-KW"/>
</dbReference>
<dbReference type="Gene3D" id="1.10.10.60">
    <property type="entry name" value="Homeodomain-like"/>
    <property type="match status" value="2"/>
</dbReference>
<accession>A0ABV6KA12</accession>
<evidence type="ECO:0000256" key="4">
    <source>
        <dbReference type="PROSITE-ProRule" id="PRU00169"/>
    </source>
</evidence>
<dbReference type="Gene3D" id="3.40.50.2300">
    <property type="match status" value="1"/>
</dbReference>
<comment type="caution">
    <text evidence="7">The sequence shown here is derived from an EMBL/GenBank/DDBJ whole genome shotgun (WGS) entry which is preliminary data.</text>
</comment>
<reference evidence="7 8" key="1">
    <citation type="submission" date="2024-09" db="EMBL/GenBank/DDBJ databases">
        <authorList>
            <person name="Sun Q."/>
            <person name="Mori K."/>
        </authorList>
    </citation>
    <scope>NUCLEOTIDE SEQUENCE [LARGE SCALE GENOMIC DNA]</scope>
    <source>
        <strain evidence="7 8">NCAIM B.02610</strain>
    </source>
</reference>
<dbReference type="SMART" id="SM00342">
    <property type="entry name" value="HTH_ARAC"/>
    <property type="match status" value="1"/>
</dbReference>
<sequence>MEVRVEKSLHYIQRLADIMKIVIAERDNHEGVAIEWLISTYSIPINNVFVTKTVKETMAILEKEVPEILYLELDLIPAENWSLLKRYVKNYSPKIIAVTAEATFERAKQAIELGSVDLLVKPLDPVKIRQTLQLALSLVTQQETINVFSPHKDEEYSYRTLFLDEEQNNGDITLMLLHTENNKKLADLLQFLTYFPFREHATILPLTDMIVCLFKSPTKHIRDEAWKILREWEAFSIEPLAAVIIPPNTEMKSVHDMYLVARRLLEMTFFIGYRQVILPKEGYECWYEMDPFLTSSQQREWVDMLNSFDKQKIKQWMHQEFLHMETPFPNPEKLRTRLTSILAQVRRFMKTYQLDQGEMEDYYMKIFSEILYNRVLYRIVQEMLLFLYELLDHAKVGEVFSKKDVIERGLLYIDQHYTDPDLMLESVAEAVGRSTSYYSHLLMKRQGISFRQLLATKRINEAKRLLHASQLSIQEIASQVGFRNPSYFTRLFKEMTTMSPREYRLNMREGME</sequence>
<dbReference type="PANTHER" id="PTHR43280">
    <property type="entry name" value="ARAC-FAMILY TRANSCRIPTIONAL REGULATOR"/>
    <property type="match status" value="1"/>
</dbReference>
<dbReference type="EMBL" id="JBHLUX010000017">
    <property type="protein sequence ID" value="MFC0470154.1"/>
    <property type="molecule type" value="Genomic_DNA"/>
</dbReference>
<evidence type="ECO:0000256" key="1">
    <source>
        <dbReference type="ARBA" id="ARBA00023015"/>
    </source>
</evidence>
<dbReference type="SUPFAM" id="SSF46689">
    <property type="entry name" value="Homeodomain-like"/>
    <property type="match status" value="1"/>
</dbReference>
<keyword evidence="8" id="KW-1185">Reference proteome</keyword>
<dbReference type="PROSITE" id="PS01124">
    <property type="entry name" value="HTH_ARAC_FAMILY_2"/>
    <property type="match status" value="1"/>
</dbReference>
<comment type="caution">
    <text evidence="4">Lacks conserved residue(s) required for the propagation of feature annotation.</text>
</comment>
<evidence type="ECO:0000313" key="7">
    <source>
        <dbReference type="EMBL" id="MFC0470154.1"/>
    </source>
</evidence>
<dbReference type="RefSeq" id="WP_335958833.1">
    <property type="nucleotide sequence ID" value="NZ_JAXBLX010000003.1"/>
</dbReference>
<dbReference type="PANTHER" id="PTHR43280:SF2">
    <property type="entry name" value="HTH-TYPE TRANSCRIPTIONAL REGULATOR EXSA"/>
    <property type="match status" value="1"/>
</dbReference>
<dbReference type="InterPro" id="IPR018060">
    <property type="entry name" value="HTH_AraC"/>
</dbReference>
<dbReference type="InterPro" id="IPR020449">
    <property type="entry name" value="Tscrpt_reg_AraC-type_HTH"/>
</dbReference>
<protein>
    <submittedName>
        <fullName evidence="7">DNA-binding response regulator</fullName>
    </submittedName>
</protein>
<evidence type="ECO:0000313" key="8">
    <source>
        <dbReference type="Proteomes" id="UP001589838"/>
    </source>
</evidence>
<keyword evidence="1" id="KW-0805">Transcription regulation</keyword>
<proteinExistence type="predicted"/>
<dbReference type="Pfam" id="PF12833">
    <property type="entry name" value="HTH_18"/>
    <property type="match status" value="1"/>
</dbReference>
<keyword evidence="2 7" id="KW-0238">DNA-binding</keyword>
<evidence type="ECO:0000259" key="6">
    <source>
        <dbReference type="PROSITE" id="PS50110"/>
    </source>
</evidence>
<dbReference type="PROSITE" id="PS50110">
    <property type="entry name" value="RESPONSE_REGULATORY"/>
    <property type="match status" value="1"/>
</dbReference>
<name>A0ABV6KA12_9BACI</name>
<evidence type="ECO:0000259" key="5">
    <source>
        <dbReference type="PROSITE" id="PS01124"/>
    </source>
</evidence>
<dbReference type="PRINTS" id="PR00032">
    <property type="entry name" value="HTHARAC"/>
</dbReference>